<feature type="repeat" description="TPR" evidence="1">
    <location>
        <begin position="117"/>
        <end position="150"/>
    </location>
</feature>
<comment type="caution">
    <text evidence="2">The sequence shown here is derived from an EMBL/GenBank/DDBJ whole genome shotgun (WGS) entry which is preliminary data.</text>
</comment>
<dbReference type="Gene3D" id="1.25.40.10">
    <property type="entry name" value="Tetratricopeptide repeat domain"/>
    <property type="match status" value="2"/>
</dbReference>
<dbReference type="Proteomes" id="UP000243739">
    <property type="component" value="Unassembled WGS sequence"/>
</dbReference>
<dbReference type="InterPro" id="IPR019734">
    <property type="entry name" value="TPR_rpt"/>
</dbReference>
<dbReference type="RefSeq" id="WP_069655642.1">
    <property type="nucleotide sequence ID" value="NZ_MIJF01000001.1"/>
</dbReference>
<evidence type="ECO:0000313" key="2">
    <source>
        <dbReference type="EMBL" id="OEG00329.1"/>
    </source>
</evidence>
<protein>
    <submittedName>
        <fullName evidence="2">Uncharacterized protein</fullName>
    </submittedName>
</protein>
<accession>A0A1D2YX77</accession>
<dbReference type="EMBL" id="MIJF01000001">
    <property type="protein sequence ID" value="OEG00329.1"/>
    <property type="molecule type" value="Genomic_DNA"/>
</dbReference>
<dbReference type="SMART" id="SM00028">
    <property type="entry name" value="TPR"/>
    <property type="match status" value="3"/>
</dbReference>
<evidence type="ECO:0000256" key="1">
    <source>
        <dbReference type="PROSITE-ProRule" id="PRU00339"/>
    </source>
</evidence>
<dbReference type="Pfam" id="PF13431">
    <property type="entry name" value="TPR_17"/>
    <property type="match status" value="1"/>
</dbReference>
<keyword evidence="3" id="KW-1185">Reference proteome</keyword>
<gene>
    <name evidence="2" type="ORF">BHF71_00005</name>
</gene>
<evidence type="ECO:0000313" key="3">
    <source>
        <dbReference type="Proteomes" id="UP000243739"/>
    </source>
</evidence>
<dbReference type="AlphaFoldDB" id="A0A1D2YX77"/>
<reference evidence="2 3" key="1">
    <citation type="submission" date="2016-09" db="EMBL/GenBank/DDBJ databases">
        <title>Draft genome sequence for the type strain of Vulcanibacillus modesticaldus BR, a strictly anaerobic, moderately thermophilic, and nitrate-reducing bacterium from deep sea-hydrothermal vents of the Mid-Atlantic Ridge.</title>
        <authorList>
            <person name="Abin C.A."/>
            <person name="Hollibaugh J.T."/>
        </authorList>
    </citation>
    <scope>NUCLEOTIDE SEQUENCE [LARGE SCALE GENOMIC DNA]</scope>
    <source>
        <strain evidence="2 3">BR</strain>
    </source>
</reference>
<organism evidence="2 3">
    <name type="scientific">Vulcanibacillus modesticaldus</name>
    <dbReference type="NCBI Taxonomy" id="337097"/>
    <lineage>
        <taxon>Bacteria</taxon>
        <taxon>Bacillati</taxon>
        <taxon>Bacillota</taxon>
        <taxon>Bacilli</taxon>
        <taxon>Bacillales</taxon>
        <taxon>Bacillaceae</taxon>
        <taxon>Vulcanibacillus</taxon>
    </lineage>
</organism>
<dbReference type="STRING" id="337097.BHF71_00005"/>
<dbReference type="Pfam" id="PF13181">
    <property type="entry name" value="TPR_8"/>
    <property type="match status" value="1"/>
</dbReference>
<keyword evidence="1" id="KW-0802">TPR repeat</keyword>
<feature type="repeat" description="TPR" evidence="1">
    <location>
        <begin position="4"/>
        <end position="37"/>
    </location>
</feature>
<dbReference type="InterPro" id="IPR011990">
    <property type="entry name" value="TPR-like_helical_dom_sf"/>
</dbReference>
<proteinExistence type="predicted"/>
<dbReference type="SUPFAM" id="SSF48452">
    <property type="entry name" value="TPR-like"/>
    <property type="match status" value="1"/>
</dbReference>
<name>A0A1D2YX77_9BACI</name>
<dbReference type="PROSITE" id="PS50005">
    <property type="entry name" value="TPR"/>
    <property type="match status" value="3"/>
</dbReference>
<feature type="repeat" description="TPR" evidence="1">
    <location>
        <begin position="38"/>
        <end position="71"/>
    </location>
</feature>
<sequence length="171" mass="19973">MSSCKSYLKEAYKAIYQNDFQKAILAFKKAINCDPTNASYYHKLSITYSRNGDMKEALAAAKKAYELSQNQNYRYHLQILQSKNLVLLAAEKIDKGIFLKDVEKMLIHAKTLDPLNIDAYFLLGIYYGETKLYSKSIKEFNLLLNLNPYHQKARQLKEYFIKLYQEGEKNE</sequence>